<protein>
    <recommendedName>
        <fullName evidence="5">2-(3-amino-3-carboxypropyl)histidine synthase subunit 1</fullName>
        <ecNumber evidence="4">2.5.1.108</ecNumber>
    </recommendedName>
    <alternativeName>
        <fullName evidence="12">Diphthamide biosynthesis protein 1</fullName>
    </alternativeName>
    <alternativeName>
        <fullName evidence="13">Diphtheria toxin resistance protein 1</fullName>
    </alternativeName>
    <alternativeName>
        <fullName evidence="11">S-adenosyl-L-methionine:L-histidine 3-amino-3-carboxypropyltransferase 1</fullName>
    </alternativeName>
</protein>
<organism evidence="16 17">
    <name type="scientific">Malus domestica</name>
    <name type="common">Apple</name>
    <name type="synonym">Pyrus malus</name>
    <dbReference type="NCBI Taxonomy" id="3750"/>
    <lineage>
        <taxon>Eukaryota</taxon>
        <taxon>Viridiplantae</taxon>
        <taxon>Streptophyta</taxon>
        <taxon>Embryophyta</taxon>
        <taxon>Tracheophyta</taxon>
        <taxon>Spermatophyta</taxon>
        <taxon>Magnoliopsida</taxon>
        <taxon>eudicotyledons</taxon>
        <taxon>Gunneridae</taxon>
        <taxon>Pentapetalae</taxon>
        <taxon>rosids</taxon>
        <taxon>fabids</taxon>
        <taxon>Rosales</taxon>
        <taxon>Rosaceae</taxon>
        <taxon>Amygdaloideae</taxon>
        <taxon>Maleae</taxon>
        <taxon>Malus</taxon>
    </lineage>
</organism>
<dbReference type="Gene3D" id="3.40.50.11850">
    <property type="entry name" value="Diphthamide synthesis DPH1/DPH2 domain 2"/>
    <property type="match status" value="1"/>
</dbReference>
<dbReference type="UniPathway" id="UPA00559"/>
<evidence type="ECO:0000256" key="13">
    <source>
        <dbReference type="ARBA" id="ARBA00032789"/>
    </source>
</evidence>
<comment type="caution">
    <text evidence="16">The sequence shown here is derived from an EMBL/GenBank/DDBJ whole genome shotgun (WGS) entry which is preliminary data.</text>
</comment>
<keyword evidence="17" id="KW-1185">Reference proteome</keyword>
<dbReference type="InterPro" id="IPR042265">
    <property type="entry name" value="DPH1/DPH2_3"/>
</dbReference>
<feature type="compositionally biased region" description="Polar residues" evidence="15">
    <location>
        <begin position="1"/>
        <end position="24"/>
    </location>
</feature>
<proteinExistence type="inferred from homology"/>
<name>A0A498JZY8_MALDO</name>
<evidence type="ECO:0000256" key="15">
    <source>
        <dbReference type="SAM" id="MobiDB-lite"/>
    </source>
</evidence>
<keyword evidence="9" id="KW-0408">Iron</keyword>
<evidence type="ECO:0000313" key="16">
    <source>
        <dbReference type="EMBL" id="RXI00746.1"/>
    </source>
</evidence>
<dbReference type="InterPro" id="IPR042264">
    <property type="entry name" value="DPH1/DPH2_2"/>
</dbReference>
<reference evidence="16 17" key="1">
    <citation type="submission" date="2018-10" db="EMBL/GenBank/DDBJ databases">
        <title>A high-quality apple genome assembly.</title>
        <authorList>
            <person name="Hu J."/>
        </authorList>
    </citation>
    <scope>NUCLEOTIDE SEQUENCE [LARGE SCALE GENOMIC DNA]</scope>
    <source>
        <strain evidence="17">cv. HFTH1</strain>
        <tissue evidence="16">Young leaf</tissue>
    </source>
</reference>
<dbReference type="EMBL" id="RDQH01000330">
    <property type="protein sequence ID" value="RXI00746.1"/>
    <property type="molecule type" value="Genomic_DNA"/>
</dbReference>
<sequence>MDPSQRPGNVQESSLLPLPDSQQTRKPHAPPKRFVRNQIPDSILHDSALNAAIALLPSNYNFEVHKCVWRVRSTNASRVALQLPEGLLMYSLVLSDILSTFGGVSQCFVLGDATYGACCVDDLAAKALDADLLIHFGHSCLVPLHVTSIPCLYVFVEISIDVSRLIQTVHLNLQNSHCKNLVLAGTIQFASAIRAAKPELETHGFKVLIPQSKPLSAGEVLGCTAPKISRKITKGNEEEEEESVVVFVADGRFHLEAIMIANPGLKTFRYDPYMGKLFLEEYDHKGMRESRKSAILKAKEASNWGVVLGTLGRQGNPRILQRLEKKMKDEGFSYTVFLMSEISPSRIALFEDSVDAWIQIACPRLSIDWGDAFTKPLLNPFEADIALGFIPPWWDKNKKSDSGCCGCACANGNRVGEEDVVGDYPMDYYALDGGEWNSSYVNKPSRPIRRDSALATTANTG</sequence>
<comment type="catalytic activity">
    <reaction evidence="14">
        <text>L-histidyl-[translation elongation factor 2] + S-adenosyl-L-methionine = 2-[(3S)-amino-3-carboxypropyl]-L-histidyl-[translation elongation factor 2] + S-methyl-5'-thioadenosine + H(+)</text>
        <dbReference type="Rhea" id="RHEA:36783"/>
        <dbReference type="Rhea" id="RHEA-COMP:9748"/>
        <dbReference type="Rhea" id="RHEA-COMP:9749"/>
        <dbReference type="ChEBI" id="CHEBI:15378"/>
        <dbReference type="ChEBI" id="CHEBI:17509"/>
        <dbReference type="ChEBI" id="CHEBI:29979"/>
        <dbReference type="ChEBI" id="CHEBI:59789"/>
        <dbReference type="ChEBI" id="CHEBI:73995"/>
        <dbReference type="EC" id="2.5.1.108"/>
    </reaction>
</comment>
<dbReference type="STRING" id="3750.A0A498JZY8"/>
<evidence type="ECO:0000256" key="11">
    <source>
        <dbReference type="ARBA" id="ARBA00031690"/>
    </source>
</evidence>
<dbReference type="Gene3D" id="3.40.50.11840">
    <property type="entry name" value="Diphthamide synthesis DPH1/DPH2 domain 1"/>
    <property type="match status" value="1"/>
</dbReference>
<comment type="cofactor">
    <cofactor evidence="1">
        <name>[4Fe-4S] cluster</name>
        <dbReference type="ChEBI" id="CHEBI:49883"/>
    </cofactor>
</comment>
<evidence type="ECO:0000313" key="17">
    <source>
        <dbReference type="Proteomes" id="UP000290289"/>
    </source>
</evidence>
<evidence type="ECO:0000256" key="2">
    <source>
        <dbReference type="ARBA" id="ARBA00005156"/>
    </source>
</evidence>
<dbReference type="FunFam" id="3.40.50.11860:FF:000002">
    <property type="entry name" value="2-(3-amino-3-carboxypropyl)histidine synthase subunit 1"/>
    <property type="match status" value="1"/>
</dbReference>
<comment type="pathway">
    <text evidence="2">Protein modification; peptidyl-diphthamide biosynthesis.</text>
</comment>
<dbReference type="InterPro" id="IPR016435">
    <property type="entry name" value="DPH1/DPH2"/>
</dbReference>
<dbReference type="PANTHER" id="PTHR10762:SF1">
    <property type="entry name" value="2-(3-AMINO-3-CARBOXYPROPYL)HISTIDINE SYNTHASE SUBUNIT 1"/>
    <property type="match status" value="1"/>
</dbReference>
<dbReference type="AlphaFoldDB" id="A0A498JZY8"/>
<dbReference type="EC" id="2.5.1.108" evidence="4"/>
<dbReference type="NCBIfam" id="TIGR00322">
    <property type="entry name" value="diphth2_R"/>
    <property type="match status" value="1"/>
</dbReference>
<evidence type="ECO:0000256" key="3">
    <source>
        <dbReference type="ARBA" id="ARBA00010173"/>
    </source>
</evidence>
<dbReference type="GO" id="GO:0017183">
    <property type="term" value="P:protein histidyl modification to diphthamide"/>
    <property type="evidence" value="ECO:0007669"/>
    <property type="project" value="UniProtKB-UniPathway"/>
</dbReference>
<dbReference type="Pfam" id="PF01866">
    <property type="entry name" value="Diphthamide_syn"/>
    <property type="match status" value="1"/>
</dbReference>
<dbReference type="FunFam" id="3.40.50.11850:FF:000002">
    <property type="entry name" value="2-(3-amino-3-carboxypropyl)histidine synthase subunit 1"/>
    <property type="match status" value="1"/>
</dbReference>
<dbReference type="GO" id="GO:0090560">
    <property type="term" value="F:2-(3-amino-3-carboxypropyl)histidine synthase activity"/>
    <property type="evidence" value="ECO:0007669"/>
    <property type="project" value="UniProtKB-EC"/>
</dbReference>
<evidence type="ECO:0000256" key="14">
    <source>
        <dbReference type="ARBA" id="ARBA00048403"/>
    </source>
</evidence>
<dbReference type="PANTHER" id="PTHR10762">
    <property type="entry name" value="DIPHTHAMIDE BIOSYNTHESIS PROTEIN"/>
    <property type="match status" value="1"/>
</dbReference>
<evidence type="ECO:0000256" key="8">
    <source>
        <dbReference type="ARBA" id="ARBA00022723"/>
    </source>
</evidence>
<evidence type="ECO:0000256" key="7">
    <source>
        <dbReference type="ARBA" id="ARBA00022691"/>
    </source>
</evidence>
<comment type="similarity">
    <text evidence="3">Belongs to the DPH1/DPH2 family. DPH1 subfamily.</text>
</comment>
<evidence type="ECO:0000256" key="10">
    <source>
        <dbReference type="ARBA" id="ARBA00023014"/>
    </source>
</evidence>
<dbReference type="Proteomes" id="UP000290289">
    <property type="component" value="Chromosome 4"/>
</dbReference>
<evidence type="ECO:0000256" key="5">
    <source>
        <dbReference type="ARBA" id="ARBA00021915"/>
    </source>
</evidence>
<evidence type="ECO:0000256" key="12">
    <source>
        <dbReference type="ARBA" id="ARBA00032574"/>
    </source>
</evidence>
<keyword evidence="7" id="KW-0949">S-adenosyl-L-methionine</keyword>
<dbReference type="GO" id="GO:0051536">
    <property type="term" value="F:iron-sulfur cluster binding"/>
    <property type="evidence" value="ECO:0007669"/>
    <property type="project" value="UniProtKB-KW"/>
</dbReference>
<evidence type="ECO:0000256" key="9">
    <source>
        <dbReference type="ARBA" id="ARBA00023004"/>
    </source>
</evidence>
<dbReference type="InterPro" id="IPR042263">
    <property type="entry name" value="DPH1/DPH2_1"/>
</dbReference>
<accession>A0A498JZY8</accession>
<keyword evidence="8" id="KW-0479">Metal-binding</keyword>
<gene>
    <name evidence="16" type="ORF">DVH24_000980</name>
</gene>
<dbReference type="Gene3D" id="3.40.50.11860">
    <property type="entry name" value="Diphthamide synthesis DPH1/DPH2 domain 3"/>
    <property type="match status" value="1"/>
</dbReference>
<keyword evidence="6" id="KW-0808">Transferase</keyword>
<dbReference type="GO" id="GO:0046872">
    <property type="term" value="F:metal ion binding"/>
    <property type="evidence" value="ECO:0007669"/>
    <property type="project" value="UniProtKB-KW"/>
</dbReference>
<dbReference type="FunFam" id="3.40.50.11840:FF:000001">
    <property type="entry name" value="2-(3-amino-3-carboxypropyl)histidine synthase subunit 1"/>
    <property type="match status" value="1"/>
</dbReference>
<evidence type="ECO:0000256" key="6">
    <source>
        <dbReference type="ARBA" id="ARBA00022679"/>
    </source>
</evidence>
<keyword evidence="10" id="KW-0411">Iron-sulfur</keyword>
<feature type="region of interest" description="Disordered" evidence="15">
    <location>
        <begin position="1"/>
        <end position="32"/>
    </location>
</feature>
<dbReference type="SFLD" id="SFLDS00032">
    <property type="entry name" value="Radical_SAM_3-amino-3-carboxyp"/>
    <property type="match status" value="1"/>
</dbReference>
<evidence type="ECO:0000256" key="4">
    <source>
        <dbReference type="ARBA" id="ARBA00012221"/>
    </source>
</evidence>
<evidence type="ECO:0000256" key="1">
    <source>
        <dbReference type="ARBA" id="ARBA00001966"/>
    </source>
</evidence>